<name>A0ABN9T6I9_9DINO</name>
<sequence>MQRRVPFPLVYALLVGIAIGLAVARAQMRGSSGTCSNDDVCRSWYASPFCRVYRYAEAVKLLAWDERGFSQWLENVFQVPIMSGPTQMLTVVVVALWRPRAIAAPVQAWARRAVDDMQNQPAILHAREVMRDSPVRVRRLLGRDADTGSTVRRRLVFEGESWER</sequence>
<proteinExistence type="predicted"/>
<keyword evidence="3" id="KW-1185">Reference proteome</keyword>
<dbReference type="Proteomes" id="UP001189429">
    <property type="component" value="Unassembled WGS sequence"/>
</dbReference>
<comment type="caution">
    <text evidence="2">The sequence shown here is derived from an EMBL/GenBank/DDBJ whole genome shotgun (WGS) entry which is preliminary data.</text>
</comment>
<reference evidence="2" key="1">
    <citation type="submission" date="2023-10" db="EMBL/GenBank/DDBJ databases">
        <authorList>
            <person name="Chen Y."/>
            <person name="Shah S."/>
            <person name="Dougan E. K."/>
            <person name="Thang M."/>
            <person name="Chan C."/>
        </authorList>
    </citation>
    <scope>NUCLEOTIDE SEQUENCE [LARGE SCALE GENOMIC DNA]</scope>
</reference>
<evidence type="ECO:0000313" key="3">
    <source>
        <dbReference type="Proteomes" id="UP001189429"/>
    </source>
</evidence>
<evidence type="ECO:0000313" key="2">
    <source>
        <dbReference type="EMBL" id="CAK0840609.1"/>
    </source>
</evidence>
<feature type="chain" id="PRO_5046569887" evidence="1">
    <location>
        <begin position="25"/>
        <end position="164"/>
    </location>
</feature>
<organism evidence="2 3">
    <name type="scientific">Prorocentrum cordatum</name>
    <dbReference type="NCBI Taxonomy" id="2364126"/>
    <lineage>
        <taxon>Eukaryota</taxon>
        <taxon>Sar</taxon>
        <taxon>Alveolata</taxon>
        <taxon>Dinophyceae</taxon>
        <taxon>Prorocentrales</taxon>
        <taxon>Prorocentraceae</taxon>
        <taxon>Prorocentrum</taxon>
    </lineage>
</organism>
<dbReference type="EMBL" id="CAUYUJ010014393">
    <property type="protein sequence ID" value="CAK0840609.1"/>
    <property type="molecule type" value="Genomic_DNA"/>
</dbReference>
<evidence type="ECO:0000256" key="1">
    <source>
        <dbReference type="SAM" id="SignalP"/>
    </source>
</evidence>
<keyword evidence="1" id="KW-0732">Signal</keyword>
<protein>
    <submittedName>
        <fullName evidence="2">Uncharacterized protein</fullName>
    </submittedName>
</protein>
<feature type="signal peptide" evidence="1">
    <location>
        <begin position="1"/>
        <end position="24"/>
    </location>
</feature>
<accession>A0ABN9T6I9</accession>
<gene>
    <name evidence="2" type="ORF">PCOR1329_LOCUS36009</name>
</gene>